<dbReference type="InterPro" id="IPR003653">
    <property type="entry name" value="Peptidase_C48_C"/>
</dbReference>
<evidence type="ECO:0000256" key="4">
    <source>
        <dbReference type="PROSITE-ProRule" id="PRU00649"/>
    </source>
</evidence>
<comment type="subcellular location">
    <subcellularLocation>
        <location evidence="4">Nucleus</location>
    </subcellularLocation>
</comment>
<evidence type="ECO:0000313" key="9">
    <source>
        <dbReference type="Proteomes" id="UP000623129"/>
    </source>
</evidence>
<feature type="domain" description="TFIIS N-terminal" evidence="7">
    <location>
        <begin position="188"/>
        <end position="268"/>
    </location>
</feature>
<evidence type="ECO:0000259" key="6">
    <source>
        <dbReference type="PROSITE" id="PS50600"/>
    </source>
</evidence>
<dbReference type="GO" id="GO:0006508">
    <property type="term" value="P:proteolysis"/>
    <property type="evidence" value="ECO:0007669"/>
    <property type="project" value="UniProtKB-KW"/>
</dbReference>
<dbReference type="Gene3D" id="1.20.930.10">
    <property type="entry name" value="Conserved domain common to transcription factors TFIIS, elongin A, CRSP70"/>
    <property type="match status" value="1"/>
</dbReference>
<comment type="caution">
    <text evidence="8">The sequence shown here is derived from an EMBL/GenBank/DDBJ whole genome shotgun (WGS) entry which is preliminary data.</text>
</comment>
<dbReference type="PANTHER" id="PTHR46554:SF5">
    <property type="entry name" value="OS10G0327400 PROTEIN"/>
    <property type="match status" value="1"/>
</dbReference>
<organism evidence="8 9">
    <name type="scientific">Carex littledalei</name>
    <dbReference type="NCBI Taxonomy" id="544730"/>
    <lineage>
        <taxon>Eukaryota</taxon>
        <taxon>Viridiplantae</taxon>
        <taxon>Streptophyta</taxon>
        <taxon>Embryophyta</taxon>
        <taxon>Tracheophyta</taxon>
        <taxon>Spermatophyta</taxon>
        <taxon>Magnoliopsida</taxon>
        <taxon>Liliopsida</taxon>
        <taxon>Poales</taxon>
        <taxon>Cyperaceae</taxon>
        <taxon>Cyperoideae</taxon>
        <taxon>Cariceae</taxon>
        <taxon>Carex</taxon>
        <taxon>Carex subgen. Euthyceras</taxon>
    </lineage>
</organism>
<evidence type="ECO:0000256" key="1">
    <source>
        <dbReference type="ARBA" id="ARBA00005234"/>
    </source>
</evidence>
<evidence type="ECO:0000259" key="7">
    <source>
        <dbReference type="PROSITE" id="PS51319"/>
    </source>
</evidence>
<feature type="region of interest" description="Disordered" evidence="5">
    <location>
        <begin position="430"/>
        <end position="469"/>
    </location>
</feature>
<sequence>MSSELDYWRQFLQTANYDIFKTIEHAIHVAATDYPDQFEKKNEHLMHIISTALSNKVLQSIASEHKYHAQLNDKKDKGKQVEIVNAESWTSEDDDDDENVGIRDCLNKKSERKQRKRKGKHVVTDNRITKNTSWRGREVHTETGSGSSMHNVISTTTTVKNGSAANLVAKEVEMVVEVESDVLTKENDVLGDVSKIRDALLQLKGQPVIAYELLMRLEKMHISAHVLQVTEIAAIVSCFANNDYSDSTQTRLLASSLLESWRIILDEWIEHANNARDTDKITVVTDIVEPKSSIEAAKRTGPIQFIKGSSRPQCSQPIFDIGSRGSANARCVVAGQQAERYKNRQLASSSQVQIGGSSRVNNYTTLKGQPKAGLQGPKLIAMEVPAPTKKIEEDPVRESLKIARIKLQEMLQKHKPDSKFTVPCQPDETHHIKNKQLTSGSQVQIGGSSRANNYTSIKSQPRSGLQGPKLTVKDTLNAKNKMEVPAPIQKIEECPVQESMKLAKRKFQEMQKSEQAKRHNMGLQSVNLAKRYNFVQRMPLPVPPQTYVRTLNGAAYGSLVQWPKEGIILADELTRPEKTVSPVRTTIAATTCARRPFVSDDTLDQLGTDFRTLHDHIMSEQELRSNYNIYINPGLLAHDGAHIFLGFSDIKDLMTWRWLTESIIQVWILYLITLSERDGISVGFMDPSKINQVALGKNNDDAVSYMANAMITFMDRKFILAPYYQNKHWVLLVIQPRDCMVYVLDTKIPEEGTKYVITRPFQTAIQSYVKLGGEHNGRKGEKVAWKFAKCALSRRALPMTDLHQIRLQWVKFLLGKIDK</sequence>
<keyword evidence="4" id="KW-0539">Nucleus</keyword>
<evidence type="ECO:0000256" key="3">
    <source>
        <dbReference type="ARBA" id="ARBA00022801"/>
    </source>
</evidence>
<dbReference type="OrthoDB" id="1899935at2759"/>
<dbReference type="EMBL" id="SWLB01000003">
    <property type="protein sequence ID" value="KAF3340224.1"/>
    <property type="molecule type" value="Genomic_DNA"/>
</dbReference>
<feature type="domain" description="Ubiquitin-like protease family profile" evidence="6">
    <location>
        <begin position="643"/>
        <end position="819"/>
    </location>
</feature>
<protein>
    <submittedName>
        <fullName evidence="8">Mediator of RNA polymerase II transcription subunit 26b</fullName>
    </submittedName>
</protein>
<dbReference type="InterPro" id="IPR035441">
    <property type="entry name" value="TFIIS/LEDGF_dom_sf"/>
</dbReference>
<gene>
    <name evidence="8" type="ORF">FCM35_KLT15995</name>
</gene>
<dbReference type="SUPFAM" id="SSF54001">
    <property type="entry name" value="Cysteine proteinases"/>
    <property type="match status" value="1"/>
</dbReference>
<proteinExistence type="inferred from homology"/>
<keyword evidence="3" id="KW-0378">Hydrolase</keyword>
<dbReference type="InterPro" id="IPR017923">
    <property type="entry name" value="TFIIS_N"/>
</dbReference>
<evidence type="ECO:0000313" key="8">
    <source>
        <dbReference type="EMBL" id="KAF3340224.1"/>
    </source>
</evidence>
<dbReference type="GO" id="GO:0005634">
    <property type="term" value="C:nucleus"/>
    <property type="evidence" value="ECO:0007669"/>
    <property type="project" value="UniProtKB-SubCell"/>
</dbReference>
<dbReference type="PROSITE" id="PS50600">
    <property type="entry name" value="ULP_PROTEASE"/>
    <property type="match status" value="1"/>
</dbReference>
<accession>A0A833RF99</accession>
<dbReference type="InterPro" id="IPR038765">
    <property type="entry name" value="Papain-like_cys_pep_sf"/>
</dbReference>
<dbReference type="SUPFAM" id="SSF47676">
    <property type="entry name" value="Conserved domain common to transcription factors TFIIS, elongin A, CRSP70"/>
    <property type="match status" value="1"/>
</dbReference>
<comment type="similarity">
    <text evidence="1">Belongs to the peptidase C48 family.</text>
</comment>
<evidence type="ECO:0000256" key="5">
    <source>
        <dbReference type="SAM" id="MobiDB-lite"/>
    </source>
</evidence>
<name>A0A833RF99_9POAL</name>
<keyword evidence="9" id="KW-1185">Reference proteome</keyword>
<dbReference type="Gene3D" id="3.40.395.10">
    <property type="entry name" value="Adenoviral Proteinase, Chain A"/>
    <property type="match status" value="1"/>
</dbReference>
<dbReference type="Proteomes" id="UP000623129">
    <property type="component" value="Unassembled WGS sequence"/>
</dbReference>
<dbReference type="PANTHER" id="PTHR46554">
    <property type="entry name" value="MEDIATOR OF RNA POLYMERASE II TRANSCRIPTION SUBUNIT 26A-RELATED"/>
    <property type="match status" value="1"/>
</dbReference>
<evidence type="ECO:0000256" key="2">
    <source>
        <dbReference type="ARBA" id="ARBA00022670"/>
    </source>
</evidence>
<reference evidence="8" key="1">
    <citation type="submission" date="2020-01" db="EMBL/GenBank/DDBJ databases">
        <title>Genome sequence of Kobresia littledalei, the first chromosome-level genome in the family Cyperaceae.</title>
        <authorList>
            <person name="Qu G."/>
        </authorList>
    </citation>
    <scope>NUCLEOTIDE SEQUENCE</scope>
    <source>
        <strain evidence="8">C.B.Clarke</strain>
        <tissue evidence="8">Leaf</tissue>
    </source>
</reference>
<dbReference type="GO" id="GO:0008234">
    <property type="term" value="F:cysteine-type peptidase activity"/>
    <property type="evidence" value="ECO:0007669"/>
    <property type="project" value="InterPro"/>
</dbReference>
<dbReference type="PROSITE" id="PS51319">
    <property type="entry name" value="TFIIS_N"/>
    <property type="match status" value="1"/>
</dbReference>
<keyword evidence="2" id="KW-0645">Protease</keyword>
<dbReference type="AlphaFoldDB" id="A0A833RF99"/>
<feature type="compositionally biased region" description="Polar residues" evidence="5">
    <location>
        <begin position="435"/>
        <end position="463"/>
    </location>
</feature>